<dbReference type="InterPro" id="IPR036291">
    <property type="entry name" value="NAD(P)-bd_dom_sf"/>
</dbReference>
<sequence>MKIAITGCNGKVGRRVVLAAVNQGHTVIGIDRAPPAIQDGLDFEAHPAFTFLKVDLRVYEETLKALEGCEAVIQLAAFPQPGDYVAITHNNNVVISWNILRSAAELGITRVAQASTVNVIAMVFSKEPRVQYFPIDEEHPCLPDEPYGLSKMISELQADALVRRYPFMQIASLRPHWSVPTRGFAEQARQKNPDRAAMDLWGYVHQDSAAEAFLLAVSSEKAKWEGHERFFIVSPFHTNLDPPDAEVLREKYWKDVPVKEGKDVTGRRGFFDCGKAERLLGWKHRDYE</sequence>
<dbReference type="PANTHER" id="PTHR43103">
    <property type="entry name" value="NUCLEOSIDE-DIPHOSPHATE-SUGAR EPIMERASE"/>
    <property type="match status" value="1"/>
</dbReference>
<proteinExistence type="inferred from homology"/>
<dbReference type="Gene3D" id="3.40.50.720">
    <property type="entry name" value="NAD(P)-binding Rossmann-like Domain"/>
    <property type="match status" value="1"/>
</dbReference>
<dbReference type="InParanoid" id="A0A067Q0I6"/>
<dbReference type="Proteomes" id="UP000027265">
    <property type="component" value="Unassembled WGS sequence"/>
</dbReference>
<comment type="similarity">
    <text evidence="1">Belongs to the NAD(P)-dependent epimerase/dehydratase family.</text>
</comment>
<dbReference type="GO" id="GO:0016491">
    <property type="term" value="F:oxidoreductase activity"/>
    <property type="evidence" value="ECO:0007669"/>
    <property type="project" value="UniProtKB-KW"/>
</dbReference>
<dbReference type="AlphaFoldDB" id="A0A067Q0I6"/>
<feature type="domain" description="NAD-dependent epimerase/dehydratase" evidence="4">
    <location>
        <begin position="3"/>
        <end position="175"/>
    </location>
</feature>
<dbReference type="SUPFAM" id="SSF51735">
    <property type="entry name" value="NAD(P)-binding Rossmann-fold domains"/>
    <property type="match status" value="1"/>
</dbReference>
<dbReference type="PANTHER" id="PTHR43103:SF5">
    <property type="entry name" value="4-EPIMERASE, PUTATIVE (AFU_ORTHOLOGUE AFUA_7G00360)-RELATED"/>
    <property type="match status" value="1"/>
</dbReference>
<reference evidence="6" key="1">
    <citation type="journal article" date="2014" name="Proc. Natl. Acad. Sci. U.S.A.">
        <title>Extensive sampling of basidiomycete genomes demonstrates inadequacy of the white-rot/brown-rot paradigm for wood decay fungi.</title>
        <authorList>
            <person name="Riley R."/>
            <person name="Salamov A.A."/>
            <person name="Brown D.W."/>
            <person name="Nagy L.G."/>
            <person name="Floudas D."/>
            <person name="Held B.W."/>
            <person name="Levasseur A."/>
            <person name="Lombard V."/>
            <person name="Morin E."/>
            <person name="Otillar R."/>
            <person name="Lindquist E.A."/>
            <person name="Sun H."/>
            <person name="LaButti K.M."/>
            <person name="Schmutz J."/>
            <person name="Jabbour D."/>
            <person name="Luo H."/>
            <person name="Baker S.E."/>
            <person name="Pisabarro A.G."/>
            <person name="Walton J.D."/>
            <person name="Blanchette R.A."/>
            <person name="Henrissat B."/>
            <person name="Martin F."/>
            <person name="Cullen D."/>
            <person name="Hibbett D.S."/>
            <person name="Grigoriev I.V."/>
        </authorList>
    </citation>
    <scope>NUCLEOTIDE SEQUENCE [LARGE SCALE GENOMIC DNA]</scope>
    <source>
        <strain evidence="6">MUCL 33604</strain>
    </source>
</reference>
<evidence type="ECO:0000313" key="5">
    <source>
        <dbReference type="EMBL" id="KDQ56992.1"/>
    </source>
</evidence>
<evidence type="ECO:0000256" key="3">
    <source>
        <dbReference type="ARBA" id="ARBA00023027"/>
    </source>
</evidence>
<evidence type="ECO:0000256" key="1">
    <source>
        <dbReference type="ARBA" id="ARBA00007637"/>
    </source>
</evidence>
<dbReference type="OrthoDB" id="202470at2759"/>
<organism evidence="5 6">
    <name type="scientific">Jaapia argillacea MUCL 33604</name>
    <dbReference type="NCBI Taxonomy" id="933084"/>
    <lineage>
        <taxon>Eukaryota</taxon>
        <taxon>Fungi</taxon>
        <taxon>Dikarya</taxon>
        <taxon>Basidiomycota</taxon>
        <taxon>Agaricomycotina</taxon>
        <taxon>Agaricomycetes</taxon>
        <taxon>Agaricomycetidae</taxon>
        <taxon>Jaapiales</taxon>
        <taxon>Jaapiaceae</taxon>
        <taxon>Jaapia</taxon>
    </lineage>
</organism>
<keyword evidence="6" id="KW-1185">Reference proteome</keyword>
<evidence type="ECO:0000256" key="2">
    <source>
        <dbReference type="ARBA" id="ARBA00023002"/>
    </source>
</evidence>
<keyword evidence="3" id="KW-0520">NAD</keyword>
<name>A0A067Q0I6_9AGAM</name>
<dbReference type="InterPro" id="IPR001509">
    <property type="entry name" value="Epimerase_deHydtase"/>
</dbReference>
<protein>
    <recommendedName>
        <fullName evidence="4">NAD-dependent epimerase/dehydratase domain-containing protein</fullName>
    </recommendedName>
</protein>
<keyword evidence="2" id="KW-0560">Oxidoreductase</keyword>
<gene>
    <name evidence="5" type="ORF">JAAARDRAFT_131334</name>
</gene>
<evidence type="ECO:0000259" key="4">
    <source>
        <dbReference type="Pfam" id="PF01370"/>
    </source>
</evidence>
<accession>A0A067Q0I6</accession>
<evidence type="ECO:0000313" key="6">
    <source>
        <dbReference type="Proteomes" id="UP000027265"/>
    </source>
</evidence>
<dbReference type="STRING" id="933084.A0A067Q0I6"/>
<dbReference type="Pfam" id="PF01370">
    <property type="entry name" value="Epimerase"/>
    <property type="match status" value="1"/>
</dbReference>
<dbReference type="EMBL" id="KL197720">
    <property type="protein sequence ID" value="KDQ56992.1"/>
    <property type="molecule type" value="Genomic_DNA"/>
</dbReference>
<dbReference type="HOGENOM" id="CLU_053163_1_0_1"/>